<reference evidence="1" key="1">
    <citation type="journal article" date="2020" name="Nature">
        <title>Giant virus diversity and host interactions through global metagenomics.</title>
        <authorList>
            <person name="Schulz F."/>
            <person name="Roux S."/>
            <person name="Paez-Espino D."/>
            <person name="Jungbluth S."/>
            <person name="Walsh D.A."/>
            <person name="Denef V.J."/>
            <person name="McMahon K.D."/>
            <person name="Konstantinidis K.T."/>
            <person name="Eloe-Fadrosh E.A."/>
            <person name="Kyrpides N.C."/>
            <person name="Woyke T."/>
        </authorList>
    </citation>
    <scope>NUCLEOTIDE SEQUENCE</scope>
    <source>
        <strain evidence="1">GVMAG-S-1101161-73</strain>
    </source>
</reference>
<accession>A0A6C0ANX4</accession>
<organism evidence="1">
    <name type="scientific">viral metagenome</name>
    <dbReference type="NCBI Taxonomy" id="1070528"/>
    <lineage>
        <taxon>unclassified sequences</taxon>
        <taxon>metagenomes</taxon>
        <taxon>organismal metagenomes</taxon>
    </lineage>
</organism>
<dbReference type="AlphaFoldDB" id="A0A6C0ANX4"/>
<protein>
    <submittedName>
        <fullName evidence="1">Uncharacterized protein</fullName>
    </submittedName>
</protein>
<evidence type="ECO:0000313" key="1">
    <source>
        <dbReference type="EMBL" id="QHS80995.1"/>
    </source>
</evidence>
<sequence>MSDTESDNDLTDSMSNIRSFIETLTHESKKIYANALKISSLVEHPDLDLWTEEYSLHERAYKWAKKHMVSRKCSLWQIHRTLLESAKKEKRLARGHLVKLTQDEADILELSPNESIPVWQVLGRLPRFFA</sequence>
<proteinExistence type="predicted"/>
<dbReference type="EMBL" id="MN740728">
    <property type="protein sequence ID" value="QHS80995.1"/>
    <property type="molecule type" value="Genomic_DNA"/>
</dbReference>
<name>A0A6C0ANX4_9ZZZZ</name>